<evidence type="ECO:0000313" key="2">
    <source>
        <dbReference type="EMBL" id="CAG9789773.1"/>
    </source>
</evidence>
<keyword evidence="3" id="KW-1185">Reference proteome</keyword>
<proteinExistence type="predicted"/>
<feature type="compositionally biased region" description="Basic and acidic residues" evidence="1">
    <location>
        <begin position="61"/>
        <end position="75"/>
    </location>
</feature>
<dbReference type="AlphaFoldDB" id="A0A9N9R4C1"/>
<gene>
    <name evidence="2" type="ORF">DIATSA_LOCUS7479</name>
</gene>
<name>A0A9N9R4C1_9NEOP</name>
<sequence length="194" mass="20935">MNKNDIQKLDEETLDKLTEGLGPTDECLCSLLSPPEGEKKGFRQSIKKAFASIGQGRSGRRSADQGSRRAPDKRPGLMNTIDVPLTFTKGAKGIYTTKENVKSNCGKCGCSNENIVLKHSYANIRITSPDISSICPCPSDCLPDKAKLSNNIKVTIERLAIDTPSDNTGPDSGNGSLDTISRSEHSASLYTEEI</sequence>
<feature type="region of interest" description="Disordered" evidence="1">
    <location>
        <begin position="53"/>
        <end position="79"/>
    </location>
</feature>
<feature type="region of interest" description="Disordered" evidence="1">
    <location>
        <begin position="162"/>
        <end position="194"/>
    </location>
</feature>
<protein>
    <submittedName>
        <fullName evidence="2">Uncharacterized protein</fullName>
    </submittedName>
</protein>
<reference evidence="2" key="1">
    <citation type="submission" date="2021-12" db="EMBL/GenBank/DDBJ databases">
        <authorList>
            <person name="King R."/>
        </authorList>
    </citation>
    <scope>NUCLEOTIDE SEQUENCE</scope>
</reference>
<dbReference type="EMBL" id="OU893351">
    <property type="protein sequence ID" value="CAG9789773.1"/>
    <property type="molecule type" value="Genomic_DNA"/>
</dbReference>
<organism evidence="2 3">
    <name type="scientific">Diatraea saccharalis</name>
    <name type="common">sugarcane borer</name>
    <dbReference type="NCBI Taxonomy" id="40085"/>
    <lineage>
        <taxon>Eukaryota</taxon>
        <taxon>Metazoa</taxon>
        <taxon>Ecdysozoa</taxon>
        <taxon>Arthropoda</taxon>
        <taxon>Hexapoda</taxon>
        <taxon>Insecta</taxon>
        <taxon>Pterygota</taxon>
        <taxon>Neoptera</taxon>
        <taxon>Endopterygota</taxon>
        <taxon>Lepidoptera</taxon>
        <taxon>Glossata</taxon>
        <taxon>Ditrysia</taxon>
        <taxon>Pyraloidea</taxon>
        <taxon>Crambidae</taxon>
        <taxon>Crambinae</taxon>
        <taxon>Diatraea</taxon>
    </lineage>
</organism>
<accession>A0A9N9R4C1</accession>
<reference evidence="2" key="2">
    <citation type="submission" date="2022-10" db="EMBL/GenBank/DDBJ databases">
        <authorList>
            <consortium name="ENA_rothamsted_submissions"/>
            <consortium name="culmorum"/>
            <person name="King R."/>
        </authorList>
    </citation>
    <scope>NUCLEOTIDE SEQUENCE</scope>
</reference>
<dbReference type="OrthoDB" id="7458029at2759"/>
<evidence type="ECO:0000256" key="1">
    <source>
        <dbReference type="SAM" id="MobiDB-lite"/>
    </source>
</evidence>
<feature type="compositionally biased region" description="Polar residues" evidence="1">
    <location>
        <begin position="164"/>
        <end position="180"/>
    </location>
</feature>
<dbReference type="Proteomes" id="UP001153714">
    <property type="component" value="Chromosome 20"/>
</dbReference>
<evidence type="ECO:0000313" key="3">
    <source>
        <dbReference type="Proteomes" id="UP001153714"/>
    </source>
</evidence>